<comment type="caution">
    <text evidence="2">The sequence shown here is derived from an EMBL/GenBank/DDBJ whole genome shotgun (WGS) entry which is preliminary data.</text>
</comment>
<keyword evidence="1" id="KW-0812">Transmembrane</keyword>
<dbReference type="CDD" id="cd00064">
    <property type="entry name" value="FU"/>
    <property type="match status" value="1"/>
</dbReference>
<evidence type="ECO:0000313" key="3">
    <source>
        <dbReference type="Proteomes" id="UP000688137"/>
    </source>
</evidence>
<dbReference type="EMBL" id="CAJJDM010000112">
    <property type="protein sequence ID" value="CAD8099446.1"/>
    <property type="molecule type" value="Genomic_DNA"/>
</dbReference>
<evidence type="ECO:0000256" key="1">
    <source>
        <dbReference type="SAM" id="Phobius"/>
    </source>
</evidence>
<name>A0A8S1P8L1_PARPR</name>
<feature type="transmembrane region" description="Helical" evidence="1">
    <location>
        <begin position="130"/>
        <end position="149"/>
    </location>
</feature>
<evidence type="ECO:0008006" key="4">
    <source>
        <dbReference type="Google" id="ProtNLM"/>
    </source>
</evidence>
<keyword evidence="1" id="KW-1133">Transmembrane helix</keyword>
<dbReference type="AlphaFoldDB" id="A0A8S1P8L1"/>
<keyword evidence="3" id="KW-1185">Reference proteome</keyword>
<reference evidence="2" key="1">
    <citation type="submission" date="2021-01" db="EMBL/GenBank/DDBJ databases">
        <authorList>
            <consortium name="Genoscope - CEA"/>
            <person name="William W."/>
        </authorList>
    </citation>
    <scope>NUCLEOTIDE SEQUENCE</scope>
</reference>
<keyword evidence="1" id="KW-0472">Membrane</keyword>
<evidence type="ECO:0000313" key="2">
    <source>
        <dbReference type="EMBL" id="CAD8099446.1"/>
    </source>
</evidence>
<dbReference type="InterPro" id="IPR006212">
    <property type="entry name" value="Furin_repeat"/>
</dbReference>
<gene>
    <name evidence="2" type="ORF">PPRIM_AZ9-3.1.T1090158</name>
</gene>
<protein>
    <recommendedName>
        <fullName evidence="4">Transmembrane protein</fullName>
    </recommendedName>
</protein>
<organism evidence="2 3">
    <name type="scientific">Paramecium primaurelia</name>
    <dbReference type="NCBI Taxonomy" id="5886"/>
    <lineage>
        <taxon>Eukaryota</taxon>
        <taxon>Sar</taxon>
        <taxon>Alveolata</taxon>
        <taxon>Ciliophora</taxon>
        <taxon>Intramacronucleata</taxon>
        <taxon>Oligohymenophorea</taxon>
        <taxon>Peniculida</taxon>
        <taxon>Parameciidae</taxon>
        <taxon>Paramecium</taxon>
    </lineage>
</organism>
<dbReference type="Proteomes" id="UP000688137">
    <property type="component" value="Unassembled WGS sequence"/>
</dbReference>
<proteinExistence type="predicted"/>
<sequence>MGLWIIKQRGRKNTITMMEHQCAVEIGMNIVADSRNQGPDNLQQLENLIRSLVDLEISLYQSRNVLKNVQYANRLILYLNVIFEKQYRLVGTNQILMEQYWMVGQLDLEFLRRPNVDYVIQHVINAMGPIQIIVQILEILIYIIIIWLLDNVYVQQEQQNIFRLMKLYVYIVIQGVRNVICRLIQQVLYILMYLQKFDNQIEYFKIISFKFFIINEIIQQIDCNINVITHVKIVMVPQSQIAQPVHLSLIVIQLLINSVYATKLTLILESTRLYIRHHICSDCDLPGEDQCTSCPITRQPDIIGNHFKCLNKDSHYFSDDTQLNCLECHFTCKTCNGINDYTVFIVLLLEFKIVIIIIKLKMFNNAFLTLIVQRATFLIANQQMFKCIFPYGYYDVGQLQCSLRQILL</sequence>
<feature type="transmembrane region" description="Helical" evidence="1">
    <location>
        <begin position="341"/>
        <end position="360"/>
    </location>
</feature>
<accession>A0A8S1P8L1</accession>